<evidence type="ECO:0000256" key="1">
    <source>
        <dbReference type="ARBA" id="ARBA00004196"/>
    </source>
</evidence>
<dbReference type="SUPFAM" id="SSF111369">
    <property type="entry name" value="HlyD-like secretion proteins"/>
    <property type="match status" value="1"/>
</dbReference>
<dbReference type="GO" id="GO:0030313">
    <property type="term" value="C:cell envelope"/>
    <property type="evidence" value="ECO:0007669"/>
    <property type="project" value="UniProtKB-SubCell"/>
</dbReference>
<feature type="domain" description="CusB-like beta-barrel" evidence="7">
    <location>
        <begin position="250"/>
        <end position="322"/>
    </location>
</feature>
<evidence type="ECO:0000256" key="3">
    <source>
        <dbReference type="ARBA" id="ARBA00023054"/>
    </source>
</evidence>
<evidence type="ECO:0000259" key="7">
    <source>
        <dbReference type="Pfam" id="PF25954"/>
    </source>
</evidence>
<comment type="similarity">
    <text evidence="2">Belongs to the membrane fusion protein (MFP) (TC 8.A.1) family.</text>
</comment>
<keyword evidence="5" id="KW-0812">Transmembrane</keyword>
<name>A0A410H246_9GAMM</name>
<dbReference type="RefSeq" id="WP_128384586.1">
    <property type="nucleotide sequence ID" value="NZ_CP035033.1"/>
</dbReference>
<keyword evidence="5" id="KW-0472">Membrane</keyword>
<dbReference type="GO" id="GO:0022857">
    <property type="term" value="F:transmembrane transporter activity"/>
    <property type="evidence" value="ECO:0007669"/>
    <property type="project" value="InterPro"/>
</dbReference>
<dbReference type="Pfam" id="PF25917">
    <property type="entry name" value="BSH_RND"/>
    <property type="match status" value="1"/>
</dbReference>
<dbReference type="AlphaFoldDB" id="A0A410H246"/>
<dbReference type="EMBL" id="CP035033">
    <property type="protein sequence ID" value="QAB14966.1"/>
    <property type="molecule type" value="Genomic_DNA"/>
</dbReference>
<accession>A0A410H246</accession>
<gene>
    <name evidence="8" type="ORF">EPV75_04400</name>
</gene>
<keyword evidence="9" id="KW-1185">Reference proteome</keyword>
<dbReference type="FunFam" id="2.40.30.170:FF:000010">
    <property type="entry name" value="Efflux RND transporter periplasmic adaptor subunit"/>
    <property type="match status" value="1"/>
</dbReference>
<dbReference type="Gene3D" id="2.40.50.100">
    <property type="match status" value="1"/>
</dbReference>
<feature type="domain" description="Multidrug resistance protein MdtA-like barrel-sandwich hybrid" evidence="6">
    <location>
        <begin position="81"/>
        <end position="238"/>
    </location>
</feature>
<evidence type="ECO:0000313" key="9">
    <source>
        <dbReference type="Proteomes" id="UP000285478"/>
    </source>
</evidence>
<evidence type="ECO:0000313" key="8">
    <source>
        <dbReference type="EMBL" id="QAB14966.1"/>
    </source>
</evidence>
<evidence type="ECO:0000259" key="6">
    <source>
        <dbReference type="Pfam" id="PF25917"/>
    </source>
</evidence>
<organism evidence="8 9">
    <name type="scientific">Hydrogenovibrio thermophilus</name>
    <dbReference type="NCBI Taxonomy" id="265883"/>
    <lineage>
        <taxon>Bacteria</taxon>
        <taxon>Pseudomonadati</taxon>
        <taxon>Pseudomonadota</taxon>
        <taxon>Gammaproteobacteria</taxon>
        <taxon>Thiotrichales</taxon>
        <taxon>Piscirickettsiaceae</taxon>
        <taxon>Hydrogenovibrio</taxon>
    </lineage>
</organism>
<dbReference type="InterPro" id="IPR058625">
    <property type="entry name" value="MdtA-like_BSH"/>
</dbReference>
<keyword evidence="5" id="KW-1133">Transmembrane helix</keyword>
<feature type="transmembrane region" description="Helical" evidence="5">
    <location>
        <begin position="26"/>
        <end position="47"/>
    </location>
</feature>
<reference evidence="8 9" key="1">
    <citation type="journal article" date="2018" name="Environ. Microbiol.">
        <title>Genomes of ubiquitous marine and hypersaline Hydrogenovibrio, Thiomicrorhabdus and Thiomicrospira spp. encode a diversity of mechanisms to sustain chemolithoautotrophy in heterogeneous environments.</title>
        <authorList>
            <person name="Scott K.M."/>
            <person name="Williams J."/>
            <person name="Porter C.M.B."/>
            <person name="Russel S."/>
            <person name="Harmer T.L."/>
            <person name="Paul J.H."/>
            <person name="Antonen K.M."/>
            <person name="Bridges M.K."/>
            <person name="Camper G.J."/>
            <person name="Campla C.K."/>
            <person name="Casella L.G."/>
            <person name="Chase E."/>
            <person name="Conrad J.W."/>
            <person name="Cruz M.C."/>
            <person name="Dunlap D.S."/>
            <person name="Duran L."/>
            <person name="Fahsbender E.M."/>
            <person name="Goldsmith D.B."/>
            <person name="Keeley R.F."/>
            <person name="Kondoff M.R."/>
            <person name="Kussy B.I."/>
            <person name="Lane M.K."/>
            <person name="Lawler S."/>
            <person name="Leigh B.A."/>
            <person name="Lewis C."/>
            <person name="Lostal L.M."/>
            <person name="Marking D."/>
            <person name="Mancera P.A."/>
            <person name="McClenthan E.C."/>
            <person name="McIntyre E.A."/>
            <person name="Mine J.A."/>
            <person name="Modi S."/>
            <person name="Moore B.D."/>
            <person name="Morgan W.A."/>
            <person name="Nelson K.M."/>
            <person name="Nguyen K.N."/>
            <person name="Ogburn N."/>
            <person name="Parrino D.G."/>
            <person name="Pedapudi A.D."/>
            <person name="Pelham R.P."/>
            <person name="Preece A.M."/>
            <person name="Rampersad E.A."/>
            <person name="Richardson J.C."/>
            <person name="Rodgers C.M."/>
            <person name="Schaffer B.L."/>
            <person name="Sheridan N.E."/>
            <person name="Solone M.R."/>
            <person name="Staley Z.R."/>
            <person name="Tabuchi M."/>
            <person name="Waide R.J."/>
            <person name="Wanjugi P.W."/>
            <person name="Young S."/>
            <person name="Clum A."/>
            <person name="Daum C."/>
            <person name="Huntemann M."/>
            <person name="Ivanova N."/>
            <person name="Kyrpides N."/>
            <person name="Mikhailova N."/>
            <person name="Palaniappan K."/>
            <person name="Pillay M."/>
            <person name="Reddy T.B.K."/>
            <person name="Shapiro N."/>
            <person name="Stamatis D."/>
            <person name="Varghese N."/>
            <person name="Woyke T."/>
            <person name="Boden R."/>
            <person name="Freyermuth S.K."/>
            <person name="Kerfeld C.A."/>
        </authorList>
    </citation>
    <scope>NUCLEOTIDE SEQUENCE [LARGE SCALE GENOMIC DNA]</scope>
    <source>
        <strain evidence="8 9">JR-2</strain>
    </source>
</reference>
<dbReference type="GO" id="GO:0016020">
    <property type="term" value="C:membrane"/>
    <property type="evidence" value="ECO:0007669"/>
    <property type="project" value="InterPro"/>
</dbReference>
<protein>
    <submittedName>
        <fullName evidence="8">Efflux RND transporter periplasmic adaptor subunit</fullName>
    </submittedName>
</protein>
<dbReference type="KEGG" id="htr:EPV75_04400"/>
<dbReference type="Proteomes" id="UP000285478">
    <property type="component" value="Chromosome"/>
</dbReference>
<evidence type="ECO:0000256" key="5">
    <source>
        <dbReference type="SAM" id="Phobius"/>
    </source>
</evidence>
<dbReference type="Pfam" id="PF25954">
    <property type="entry name" value="Beta-barrel_RND_2"/>
    <property type="match status" value="1"/>
</dbReference>
<evidence type="ECO:0000256" key="4">
    <source>
        <dbReference type="SAM" id="Coils"/>
    </source>
</evidence>
<dbReference type="InterPro" id="IPR006143">
    <property type="entry name" value="RND_pump_MFP"/>
</dbReference>
<comment type="subcellular location">
    <subcellularLocation>
        <location evidence="1">Cell envelope</location>
    </subcellularLocation>
</comment>
<dbReference type="PANTHER" id="PTHR32347:SF14">
    <property type="entry name" value="EFFLUX SYSTEM COMPONENT YKNX-RELATED"/>
    <property type="match status" value="1"/>
</dbReference>
<feature type="coiled-coil region" evidence="4">
    <location>
        <begin position="136"/>
        <end position="197"/>
    </location>
</feature>
<dbReference type="InterPro" id="IPR058792">
    <property type="entry name" value="Beta-barrel_RND_2"/>
</dbReference>
<proteinExistence type="inferred from homology"/>
<keyword evidence="3 4" id="KW-0175">Coiled coil</keyword>
<dbReference type="PANTHER" id="PTHR32347">
    <property type="entry name" value="EFFLUX SYSTEM COMPONENT YKNX-RELATED"/>
    <property type="match status" value="1"/>
</dbReference>
<dbReference type="InterPro" id="IPR050465">
    <property type="entry name" value="UPF0194_transport"/>
</dbReference>
<dbReference type="NCBIfam" id="TIGR01730">
    <property type="entry name" value="RND_mfp"/>
    <property type="match status" value="1"/>
</dbReference>
<dbReference type="Gene3D" id="2.40.30.170">
    <property type="match status" value="1"/>
</dbReference>
<evidence type="ECO:0000256" key="2">
    <source>
        <dbReference type="ARBA" id="ARBA00009477"/>
    </source>
</evidence>
<sequence length="430" mass="46666">MQTTNHNDMDNLKQQLNLDKSPSAKWWRWLILFVLLLAGGYATWFFALSKPSAGPVYDTGKVTTGDIRATVSATGTLQPTNEVEVGSELSGTIDEVLVDYNDEVKVGQLLAKLNTDKLEAQVLQSRAALQVAEAGVLEAEATLQESLAQNARLENIRKLTDGKLPSKADLISAEASMKRAKAAKQTAIAQVDQAKASLEQNLTDIAKAKIVSPINGIVLIRSIEVGQTVAASMTAPVLFTLAEDLTKMELQVDVDEADVGQVEAGQKATFTVDAYPNQKFPAKIKQVRYGAETTDGVVTYTTLLEVANPNLKLRPGMTATADILVKEKNGIMMVPVAALRFTPELLGNESDKAEKSVMESLMPRPRRRSGMNIKKETVEAGYHRIWRLVNGQPEPLLIKTGESSGRMIEVTEGDVKVGDEVIVGVEVPLQ</sequence>